<proteinExistence type="predicted"/>
<dbReference type="OrthoDB" id="1912376at2"/>
<evidence type="ECO:0000256" key="3">
    <source>
        <dbReference type="SAM" id="SignalP"/>
    </source>
</evidence>
<dbReference type="Pfam" id="PF19085">
    <property type="entry name" value="Choline_bind_2"/>
    <property type="match status" value="1"/>
</dbReference>
<evidence type="ECO:0000313" key="5">
    <source>
        <dbReference type="Proteomes" id="UP000003011"/>
    </source>
</evidence>
<dbReference type="AlphaFoldDB" id="G5GF90"/>
<evidence type="ECO:0000313" key="4">
    <source>
        <dbReference type="EMBL" id="EHI56781.1"/>
    </source>
</evidence>
<feature type="chain" id="PRO_5038651306" description="Cell wall-binding repeat protein" evidence="3">
    <location>
        <begin position="24"/>
        <end position="206"/>
    </location>
</feature>
<name>G5GF90_9FIRM</name>
<dbReference type="EMBL" id="ACZL01000003">
    <property type="protein sequence ID" value="EHI56781.1"/>
    <property type="molecule type" value="Genomic_DNA"/>
</dbReference>
<dbReference type="Gene3D" id="2.10.270.10">
    <property type="entry name" value="Cholin Binding"/>
    <property type="match status" value="1"/>
</dbReference>
<accession>G5GF90</accession>
<keyword evidence="5" id="KW-1185">Reference proteome</keyword>
<dbReference type="InterPro" id="IPR018337">
    <property type="entry name" value="Cell_wall/Cho-bd_repeat"/>
</dbReference>
<evidence type="ECO:0000256" key="2">
    <source>
        <dbReference type="PROSITE-ProRule" id="PRU00591"/>
    </source>
</evidence>
<comment type="caution">
    <text evidence="4">The sequence shown here is derived from an EMBL/GenBank/DDBJ whole genome shotgun (WGS) entry which is preliminary data.</text>
</comment>
<dbReference type="eggNOG" id="COG5263">
    <property type="taxonomic scope" value="Bacteria"/>
</dbReference>
<dbReference type="HOGENOM" id="CLU_1330455_0_0_9"/>
<dbReference type="RefSeq" id="WP_005539205.1">
    <property type="nucleotide sequence ID" value="NZ_JH378829.1"/>
</dbReference>
<keyword evidence="1" id="KW-0677">Repeat</keyword>
<dbReference type="SUPFAM" id="SSF69360">
    <property type="entry name" value="Cell wall binding repeat"/>
    <property type="match status" value="1"/>
</dbReference>
<evidence type="ECO:0008006" key="6">
    <source>
        <dbReference type="Google" id="ProtNLM"/>
    </source>
</evidence>
<feature type="repeat" description="Cell wall-binding" evidence="2">
    <location>
        <begin position="44"/>
        <end position="64"/>
    </location>
</feature>
<reference evidence="4 5" key="1">
    <citation type="submission" date="2011-08" db="EMBL/GenBank/DDBJ databases">
        <title>The Genome Sequence of Johnsonella ignava ATCC 51276.</title>
        <authorList>
            <consortium name="The Broad Institute Genome Sequencing Platform"/>
            <person name="Earl A."/>
            <person name="Ward D."/>
            <person name="Feldgarden M."/>
            <person name="Gevers D."/>
            <person name="Izard J."/>
            <person name="Blanton J.M."/>
            <person name="Baranova O.V."/>
            <person name="Dewhirst F.E."/>
            <person name="Young S.K."/>
            <person name="Zeng Q."/>
            <person name="Gargeya S."/>
            <person name="Fitzgerald M."/>
            <person name="Haas B."/>
            <person name="Abouelleil A."/>
            <person name="Alvarado L."/>
            <person name="Arachchi H.M."/>
            <person name="Berlin A."/>
            <person name="Brown A."/>
            <person name="Chapman S.B."/>
            <person name="Chen Z."/>
            <person name="Dunbar C."/>
            <person name="Freedman E."/>
            <person name="Gearin G."/>
            <person name="Gellesch M."/>
            <person name="Goldberg J."/>
            <person name="Griggs A."/>
            <person name="Gujja S."/>
            <person name="Heiman D."/>
            <person name="Howarth C."/>
            <person name="Larson L."/>
            <person name="Lui A."/>
            <person name="MacDonald P.J.P."/>
            <person name="Montmayeur A."/>
            <person name="Murphy C."/>
            <person name="Neiman D."/>
            <person name="Pearson M."/>
            <person name="Priest M."/>
            <person name="Roberts A."/>
            <person name="Saif S."/>
            <person name="Shea T."/>
            <person name="Shenoy N."/>
            <person name="Sisk P."/>
            <person name="Stolte C."/>
            <person name="Sykes S."/>
            <person name="Wortman J."/>
            <person name="Nusbaum C."/>
            <person name="Birren B."/>
        </authorList>
    </citation>
    <scope>NUCLEOTIDE SEQUENCE [LARGE SCALE GENOMIC DNA]</scope>
    <source>
        <strain evidence="4 5">ATCC 51276</strain>
    </source>
</reference>
<keyword evidence="3" id="KW-0732">Signal</keyword>
<dbReference type="PROSITE" id="PS51170">
    <property type="entry name" value="CW"/>
    <property type="match status" value="1"/>
</dbReference>
<dbReference type="Proteomes" id="UP000003011">
    <property type="component" value="Unassembled WGS sequence"/>
</dbReference>
<gene>
    <name evidence="4" type="ORF">HMPREF9333_00228</name>
</gene>
<evidence type="ECO:0000256" key="1">
    <source>
        <dbReference type="ARBA" id="ARBA00022737"/>
    </source>
</evidence>
<feature type="signal peptide" evidence="3">
    <location>
        <begin position="1"/>
        <end position="23"/>
    </location>
</feature>
<protein>
    <recommendedName>
        <fullName evidence="6">Cell wall-binding repeat protein</fullName>
    </recommendedName>
</protein>
<organism evidence="4 5">
    <name type="scientific">Johnsonella ignava ATCC 51276</name>
    <dbReference type="NCBI Taxonomy" id="679200"/>
    <lineage>
        <taxon>Bacteria</taxon>
        <taxon>Bacillati</taxon>
        <taxon>Bacillota</taxon>
        <taxon>Clostridia</taxon>
        <taxon>Lachnospirales</taxon>
        <taxon>Lachnospiraceae</taxon>
        <taxon>Johnsonella</taxon>
    </lineage>
</organism>
<sequence>MKKLVCVLTLSVMTVLSSICTYAGSWQRDHIGWWYKLSGGGYCANTWFQDSDSKWYYFNKDGYMVAEQWIGDYYLGADGAMATNQMIGGGYWVGADGKWDPYTNNLAGLTGKFYFISDRKDMVEWDGDTLHIKGYLYRQSDNENLGYTEEWLEVEDYSIFYLLSGAGIEAYLTKEGFKTTSRHLDIGETLWLEVYSGKIISAWFSN</sequence>